<accession>A0A6M3M458</accession>
<feature type="coiled-coil region" evidence="1">
    <location>
        <begin position="32"/>
        <end position="66"/>
    </location>
</feature>
<keyword evidence="1" id="KW-0175">Coiled coil</keyword>
<dbReference type="AlphaFoldDB" id="A0A6M3M458"/>
<sequence>MRFAVGIGTGRSVNGSCKPRADQDIIKLQWQIYNMKLELAQAQTEIRQLRWQIEEVRLLAETLQANGVLLDMMSDEDQMVVKHVMKELR</sequence>
<evidence type="ECO:0000313" key="2">
    <source>
        <dbReference type="EMBL" id="QJB01904.1"/>
    </source>
</evidence>
<evidence type="ECO:0000256" key="1">
    <source>
        <dbReference type="SAM" id="Coils"/>
    </source>
</evidence>
<name>A0A6M3M458_9ZZZZ</name>
<gene>
    <name evidence="2" type="ORF">MM171B01775_0008</name>
</gene>
<reference evidence="2" key="1">
    <citation type="submission" date="2020-03" db="EMBL/GenBank/DDBJ databases">
        <title>The deep terrestrial virosphere.</title>
        <authorList>
            <person name="Holmfeldt K."/>
            <person name="Nilsson E."/>
            <person name="Simone D."/>
            <person name="Lopez-Fernandez M."/>
            <person name="Wu X."/>
            <person name="de Brujin I."/>
            <person name="Lundin D."/>
            <person name="Andersson A."/>
            <person name="Bertilsson S."/>
            <person name="Dopson M."/>
        </authorList>
    </citation>
    <scope>NUCLEOTIDE SEQUENCE</scope>
    <source>
        <strain evidence="2">MM171B01775</strain>
    </source>
</reference>
<organism evidence="2">
    <name type="scientific">viral metagenome</name>
    <dbReference type="NCBI Taxonomy" id="1070528"/>
    <lineage>
        <taxon>unclassified sequences</taxon>
        <taxon>metagenomes</taxon>
        <taxon>organismal metagenomes</taxon>
    </lineage>
</organism>
<protein>
    <submittedName>
        <fullName evidence="2">Uncharacterized protein</fullName>
    </submittedName>
</protein>
<dbReference type="EMBL" id="MT143743">
    <property type="protein sequence ID" value="QJB01904.1"/>
    <property type="molecule type" value="Genomic_DNA"/>
</dbReference>
<proteinExistence type="predicted"/>